<dbReference type="Pfam" id="PF00583">
    <property type="entry name" value="Acetyltransf_1"/>
    <property type="match status" value="1"/>
</dbReference>
<dbReference type="InterPro" id="IPR000182">
    <property type="entry name" value="GNAT_dom"/>
</dbReference>
<feature type="domain" description="N-acetyltransferase" evidence="1">
    <location>
        <begin position="6"/>
        <end position="169"/>
    </location>
</feature>
<dbReference type="AlphaFoldDB" id="A0A024P551"/>
<dbReference type="PANTHER" id="PTHR43415:SF3">
    <property type="entry name" value="GNAT-FAMILY ACETYLTRANSFERASE"/>
    <property type="match status" value="1"/>
</dbReference>
<organism evidence="2 3">
    <name type="scientific">Halobacillus karajensis</name>
    <dbReference type="NCBI Taxonomy" id="195088"/>
    <lineage>
        <taxon>Bacteria</taxon>
        <taxon>Bacillati</taxon>
        <taxon>Bacillota</taxon>
        <taxon>Bacilli</taxon>
        <taxon>Bacillales</taxon>
        <taxon>Bacillaceae</taxon>
        <taxon>Halobacillus</taxon>
    </lineage>
</organism>
<gene>
    <name evidence="2" type="ORF">BN983_02267</name>
</gene>
<dbReference type="GO" id="GO:0016747">
    <property type="term" value="F:acyltransferase activity, transferring groups other than amino-acyl groups"/>
    <property type="evidence" value="ECO:0007669"/>
    <property type="project" value="InterPro"/>
</dbReference>
<reference evidence="3" key="1">
    <citation type="submission" date="2014-03" db="EMBL/GenBank/DDBJ databases">
        <authorList>
            <person name="Urmite Genomes U."/>
        </authorList>
    </citation>
    <scope>NUCLEOTIDE SEQUENCE [LARGE SCALE GENOMIC DNA]</scope>
    <source>
        <strain evidence="3">HD-03</strain>
    </source>
</reference>
<sequence length="169" mass="19424">MRRKECIIRSGTPVDSVETIEITKEILDEGYGLKHPLEFHASLDKERNWIDSYKEPDFFLVAEVESKVVGFLNFDRGTLSSTNHQGTFGVNVKKNARGNGIGRKLVTAMIKRCKNIEDIDIIRLNVMSSNKRAISLYESFGFQIEGCFKDYIRKREGKEDLVHMALHFH</sequence>
<evidence type="ECO:0000259" key="1">
    <source>
        <dbReference type="PROSITE" id="PS51186"/>
    </source>
</evidence>
<dbReference type="PANTHER" id="PTHR43415">
    <property type="entry name" value="SPERMIDINE N(1)-ACETYLTRANSFERASE"/>
    <property type="match status" value="1"/>
</dbReference>
<dbReference type="Gene3D" id="3.40.630.30">
    <property type="match status" value="1"/>
</dbReference>
<evidence type="ECO:0000313" key="3">
    <source>
        <dbReference type="Proteomes" id="UP000028868"/>
    </source>
</evidence>
<dbReference type="SUPFAM" id="SSF55729">
    <property type="entry name" value="Acyl-CoA N-acyltransferases (Nat)"/>
    <property type="match status" value="1"/>
</dbReference>
<dbReference type="Proteomes" id="UP000028868">
    <property type="component" value="Unassembled WGS sequence"/>
</dbReference>
<protein>
    <submittedName>
        <fullName evidence="2">Acetyltransferase YhhY</fullName>
    </submittedName>
</protein>
<dbReference type="PROSITE" id="PS51186">
    <property type="entry name" value="GNAT"/>
    <property type="match status" value="1"/>
</dbReference>
<dbReference type="RefSeq" id="WP_051744124.1">
    <property type="nucleotide sequence ID" value="NZ_CCDH010000003.1"/>
</dbReference>
<comment type="caution">
    <text evidence="2">The sequence shown here is derived from an EMBL/GenBank/DDBJ whole genome shotgun (WGS) entry which is preliminary data.</text>
</comment>
<dbReference type="EMBL" id="CCDI010000002">
    <property type="protein sequence ID" value="CDQ24005.1"/>
    <property type="molecule type" value="Genomic_DNA"/>
</dbReference>
<accession>A0A024P551</accession>
<keyword evidence="3" id="KW-1185">Reference proteome</keyword>
<name>A0A024P551_9BACI</name>
<evidence type="ECO:0000313" key="2">
    <source>
        <dbReference type="EMBL" id="CDQ24005.1"/>
    </source>
</evidence>
<dbReference type="OrthoDB" id="9802340at2"/>
<reference evidence="2 3" key="2">
    <citation type="submission" date="2014-05" db="EMBL/GenBank/DDBJ databases">
        <title>Draft genome sequence of Halobacillus karajensis HK-03.</title>
        <authorList>
            <person name="Khelaifia S."/>
            <person name="Croce O."/>
            <person name="Lagier J.C."/>
            <person name="Raoult D."/>
        </authorList>
    </citation>
    <scope>NUCLEOTIDE SEQUENCE [LARGE SCALE GENOMIC DNA]</scope>
    <source>
        <strain evidence="2 3">HD-03</strain>
    </source>
</reference>
<dbReference type="InterPro" id="IPR016181">
    <property type="entry name" value="Acyl_CoA_acyltransferase"/>
</dbReference>
<dbReference type="CDD" id="cd04301">
    <property type="entry name" value="NAT_SF"/>
    <property type="match status" value="1"/>
</dbReference>
<proteinExistence type="predicted"/>